<dbReference type="GO" id="GO:1990904">
    <property type="term" value="C:ribonucleoprotein complex"/>
    <property type="evidence" value="ECO:0007669"/>
    <property type="project" value="UniProtKB-KW"/>
</dbReference>
<evidence type="ECO:0000256" key="1">
    <source>
        <dbReference type="SAM" id="MobiDB-lite"/>
    </source>
</evidence>
<feature type="compositionally biased region" description="Basic and acidic residues" evidence="1">
    <location>
        <begin position="9"/>
        <end position="32"/>
    </location>
</feature>
<comment type="caution">
    <text evidence="2">The sequence shown here is derived from an EMBL/GenBank/DDBJ whole genome shotgun (WGS) entry which is preliminary data.</text>
</comment>
<dbReference type="AlphaFoldDB" id="A0AAD4JN84"/>
<evidence type="ECO:0000313" key="2">
    <source>
        <dbReference type="EMBL" id="KAH6836923.1"/>
    </source>
</evidence>
<feature type="compositionally biased region" description="Acidic residues" evidence="1">
    <location>
        <begin position="73"/>
        <end position="88"/>
    </location>
</feature>
<proteinExistence type="predicted"/>
<gene>
    <name evidence="2" type="ORF">C2S53_011071</name>
</gene>
<dbReference type="EMBL" id="SDAM02000019">
    <property type="protein sequence ID" value="KAH6836923.1"/>
    <property type="molecule type" value="Genomic_DNA"/>
</dbReference>
<keyword evidence="2" id="KW-0687">Ribonucleoprotein</keyword>
<dbReference type="Proteomes" id="UP001190926">
    <property type="component" value="Unassembled WGS sequence"/>
</dbReference>
<feature type="compositionally biased region" description="Acidic residues" evidence="1">
    <location>
        <begin position="33"/>
        <end position="43"/>
    </location>
</feature>
<protein>
    <submittedName>
        <fullName evidence="2">Small nuclear ribonucleoprotein family protein</fullName>
    </submittedName>
</protein>
<feature type="region of interest" description="Disordered" evidence="1">
    <location>
        <begin position="1"/>
        <end position="43"/>
    </location>
</feature>
<accession>A0AAD4JN84</accession>
<feature type="region of interest" description="Disordered" evidence="1">
    <location>
        <begin position="64"/>
        <end position="108"/>
    </location>
</feature>
<reference evidence="2 3" key="1">
    <citation type="journal article" date="2021" name="Nat. Commun.">
        <title>Incipient diploidization of the medicinal plant Perilla within 10,000 years.</title>
        <authorList>
            <person name="Zhang Y."/>
            <person name="Shen Q."/>
            <person name="Leng L."/>
            <person name="Zhang D."/>
            <person name="Chen S."/>
            <person name="Shi Y."/>
            <person name="Ning Z."/>
            <person name="Chen S."/>
        </authorList>
    </citation>
    <scope>NUCLEOTIDE SEQUENCE [LARGE SCALE GENOMIC DNA]</scope>
    <source>
        <strain evidence="3">cv. PC099</strain>
    </source>
</reference>
<sequence>MSRSGQPPDLKKYMDKKLQNRKEKSQIVRYDEQDSESGDEDFTYEEDSADELIDDITYQQIINPNGEWVVTNNEEDNVSSESDTNDCPESEKVQQSDKQPQQEPRRDDQEQVVCMFCIDFGHTLDECNLKKIFEDEEAGYDKQATSDVQLDVITQPDLASQPNVITQPKISTATIEFANKKASMSFHARNLVGAPVTPNHGDLLKTFTQGGKNFVHLSGLQAAATKKRKFGKEVAAINKENE</sequence>
<organism evidence="2 3">
    <name type="scientific">Perilla frutescens var. hirtella</name>
    <name type="common">Perilla citriodora</name>
    <name type="synonym">Perilla setoyensis</name>
    <dbReference type="NCBI Taxonomy" id="608512"/>
    <lineage>
        <taxon>Eukaryota</taxon>
        <taxon>Viridiplantae</taxon>
        <taxon>Streptophyta</taxon>
        <taxon>Embryophyta</taxon>
        <taxon>Tracheophyta</taxon>
        <taxon>Spermatophyta</taxon>
        <taxon>Magnoliopsida</taxon>
        <taxon>eudicotyledons</taxon>
        <taxon>Gunneridae</taxon>
        <taxon>Pentapetalae</taxon>
        <taxon>asterids</taxon>
        <taxon>lamiids</taxon>
        <taxon>Lamiales</taxon>
        <taxon>Lamiaceae</taxon>
        <taxon>Nepetoideae</taxon>
        <taxon>Elsholtzieae</taxon>
        <taxon>Perilla</taxon>
    </lineage>
</organism>
<evidence type="ECO:0000313" key="3">
    <source>
        <dbReference type="Proteomes" id="UP001190926"/>
    </source>
</evidence>
<keyword evidence="3" id="KW-1185">Reference proteome</keyword>
<name>A0AAD4JN84_PERFH</name>